<organism evidence="1 2">
    <name type="scientific">Fusarium torreyae</name>
    <dbReference type="NCBI Taxonomy" id="1237075"/>
    <lineage>
        <taxon>Eukaryota</taxon>
        <taxon>Fungi</taxon>
        <taxon>Dikarya</taxon>
        <taxon>Ascomycota</taxon>
        <taxon>Pezizomycotina</taxon>
        <taxon>Sordariomycetes</taxon>
        <taxon>Hypocreomycetidae</taxon>
        <taxon>Hypocreales</taxon>
        <taxon>Nectriaceae</taxon>
        <taxon>Fusarium</taxon>
    </lineage>
</organism>
<name>A0A9W8RXJ1_9HYPO</name>
<accession>A0A9W8RXJ1</accession>
<dbReference type="EMBL" id="JAOQAZ010000019">
    <property type="protein sequence ID" value="KAJ4256230.1"/>
    <property type="molecule type" value="Genomic_DNA"/>
</dbReference>
<dbReference type="OrthoDB" id="5212373at2759"/>
<proteinExistence type="predicted"/>
<comment type="caution">
    <text evidence="1">The sequence shown here is derived from an EMBL/GenBank/DDBJ whole genome shotgun (WGS) entry which is preliminary data.</text>
</comment>
<dbReference type="Proteomes" id="UP001152049">
    <property type="component" value="Unassembled WGS sequence"/>
</dbReference>
<protein>
    <submittedName>
        <fullName evidence="1">Uncharacterized protein</fullName>
    </submittedName>
</protein>
<reference evidence="1" key="1">
    <citation type="submission" date="2022-09" db="EMBL/GenBank/DDBJ databases">
        <title>Fusarium specimens isolated from Avocado Roots.</title>
        <authorList>
            <person name="Stajich J."/>
            <person name="Roper C."/>
            <person name="Heimlech-Rivalta G."/>
        </authorList>
    </citation>
    <scope>NUCLEOTIDE SEQUENCE</scope>
    <source>
        <strain evidence="1">CF00136</strain>
    </source>
</reference>
<dbReference type="AlphaFoldDB" id="A0A9W8RXJ1"/>
<sequence>MRPPVYFISQVPAYLDRALYISKHGDGVKHFAVYDNSEEYFEKVGIYPMGSETYKVELCVLRKPSGYHAKDDARFLVDLDAGGTSMCIQERCIGREAVEAEVSLPMEHAKDFSISTKTGLSSVETDGELSYPLPDKQTRKALIRYPYLTISGKSASDQNVEPVHLQWRISPLENGPLRYDLVNLQQTPRGDDDSESSIVAVYHHEGFESELPTSYSRGVLLVPATSTSAFNLIVVSSLLGILSSVRQQPTLKKKSRIRSLIPRSSI</sequence>
<evidence type="ECO:0000313" key="2">
    <source>
        <dbReference type="Proteomes" id="UP001152049"/>
    </source>
</evidence>
<keyword evidence="2" id="KW-1185">Reference proteome</keyword>
<evidence type="ECO:0000313" key="1">
    <source>
        <dbReference type="EMBL" id="KAJ4256230.1"/>
    </source>
</evidence>
<gene>
    <name evidence="1" type="ORF">NW762_009309</name>
</gene>